<dbReference type="InterPro" id="IPR003838">
    <property type="entry name" value="ABC3_permease_C"/>
</dbReference>
<evidence type="ECO:0000256" key="5">
    <source>
        <dbReference type="ARBA" id="ARBA00023136"/>
    </source>
</evidence>
<name>A0A7G9FNL6_9FIRM</name>
<evidence type="ECO:0000256" key="6">
    <source>
        <dbReference type="ARBA" id="ARBA00038076"/>
    </source>
</evidence>
<dbReference type="KEGG" id="wcp:H9Q76_02260"/>
<keyword evidence="4 7" id="KW-1133">Transmembrane helix</keyword>
<dbReference type="Proteomes" id="UP000515819">
    <property type="component" value="Chromosome"/>
</dbReference>
<evidence type="ECO:0000256" key="7">
    <source>
        <dbReference type="SAM" id="Phobius"/>
    </source>
</evidence>
<feature type="domain" description="ABC3 transporter permease C-terminal" evidence="8">
    <location>
        <begin position="615"/>
        <end position="729"/>
    </location>
</feature>
<dbReference type="PANTHER" id="PTHR30572">
    <property type="entry name" value="MEMBRANE COMPONENT OF TRANSPORTER-RELATED"/>
    <property type="match status" value="1"/>
</dbReference>
<dbReference type="GO" id="GO:0005886">
    <property type="term" value="C:plasma membrane"/>
    <property type="evidence" value="ECO:0007669"/>
    <property type="project" value="UniProtKB-SubCell"/>
</dbReference>
<feature type="transmembrane region" description="Helical" evidence="7">
    <location>
        <begin position="20"/>
        <end position="41"/>
    </location>
</feature>
<sequence length="740" mass="82869">MENYTKLSIKYLKFQKKRTILTILGVALASGILFVILTLYFSNFINTRDALRKQADYEIVLLPEQNQDVPALLKQDFVKTAYRGKYYDYYSNSYIENAIYINVKNPYRLDANMETIEQTYGVKAQLNQQLASYYLQGDTGNDTYIILLMFLLLSFVIAVIGVGIIRTTIQLNTMEQIKDYGILRCIGATQGQLKSVIFRMGCMQELLGILGGIVIGFPIAYLVGLSMNIKVLPHVLPFLYVLIVFIGDLFFVMDENGKLVKKISPIEAVRGQTSGTRKVKARKQSIFGKIFGVQGDYAYKNLMSNKRRFLKTIATFALSIAAFITIATIFTSFVQMQKQIAPSYGEYQVYFFNEANDEETIDAVKSVLPNEETLTDIAQNKEVKDVKAVYAATMKAADFEEFRTHFTEDFRQETLEGQIVERLETGEKYKDSASPVDRVSVIGYGEDEYQEYASYLVEGTLDVDENGIVLVQNVEATLDEGMDDESYDAIDLIASTVEYPATDYKLGDTIELKWGNEKKTYEIQGIVRIDKDKLQTKGFVKCIVPLANYFRMTGLEKSDSTGVKCKLRSDNISASLTSKLVNVLDNSMGDYSYPDAIYSGALFSTSISAIKYILAFVIVILCVSSLNIINTTASNLYLRRQEFAQLRAIGVSVRELRKMVMLEGVISVICANIVGDVLGFAVMMPLAKAALVLFMVKLTFPIIGAVIGFVLSVLVMCGSIYIPMKRMSNRIADDLNATGD</sequence>
<feature type="transmembrane region" description="Helical" evidence="7">
    <location>
        <begin position="659"/>
        <end position="686"/>
    </location>
</feature>
<keyword evidence="3 7" id="KW-0812">Transmembrane</keyword>
<dbReference type="RefSeq" id="WP_249321486.1">
    <property type="nucleotide sequence ID" value="NZ_CP060632.1"/>
</dbReference>
<dbReference type="Pfam" id="PF02687">
    <property type="entry name" value="FtsX"/>
    <property type="match status" value="2"/>
</dbReference>
<evidence type="ECO:0000313" key="9">
    <source>
        <dbReference type="EMBL" id="QNM00148.1"/>
    </source>
</evidence>
<accession>A0A7G9FNL6</accession>
<dbReference type="AlphaFoldDB" id="A0A7G9FNL6"/>
<feature type="transmembrane region" description="Helical" evidence="7">
    <location>
        <begin position="698"/>
        <end position="722"/>
    </location>
</feature>
<evidence type="ECO:0000256" key="2">
    <source>
        <dbReference type="ARBA" id="ARBA00022475"/>
    </source>
</evidence>
<evidence type="ECO:0000313" key="10">
    <source>
        <dbReference type="Proteomes" id="UP000515819"/>
    </source>
</evidence>
<keyword evidence="10" id="KW-1185">Reference proteome</keyword>
<feature type="transmembrane region" description="Helical" evidence="7">
    <location>
        <begin position="235"/>
        <end position="253"/>
    </location>
</feature>
<dbReference type="GO" id="GO:0022857">
    <property type="term" value="F:transmembrane transporter activity"/>
    <property type="evidence" value="ECO:0007669"/>
    <property type="project" value="TreeGrafter"/>
</dbReference>
<protein>
    <submittedName>
        <fullName evidence="9">ABC transporter permease</fullName>
    </submittedName>
</protein>
<dbReference type="EMBL" id="CP060632">
    <property type="protein sequence ID" value="QNM00148.1"/>
    <property type="molecule type" value="Genomic_DNA"/>
</dbReference>
<feature type="transmembrane region" description="Helical" evidence="7">
    <location>
        <begin position="206"/>
        <end position="229"/>
    </location>
</feature>
<keyword evidence="5 7" id="KW-0472">Membrane</keyword>
<feature type="transmembrane region" description="Helical" evidence="7">
    <location>
        <begin position="309"/>
        <end position="334"/>
    </location>
</feature>
<proteinExistence type="inferred from homology"/>
<feature type="domain" description="ABC3 transporter permease C-terminal" evidence="8">
    <location>
        <begin position="152"/>
        <end position="247"/>
    </location>
</feature>
<organism evidence="9 10">
    <name type="scientific">Wujia chipingensis</name>
    <dbReference type="NCBI Taxonomy" id="2763670"/>
    <lineage>
        <taxon>Bacteria</taxon>
        <taxon>Bacillati</taxon>
        <taxon>Bacillota</taxon>
        <taxon>Clostridia</taxon>
        <taxon>Lachnospirales</taxon>
        <taxon>Lachnospiraceae</taxon>
        <taxon>Wujia</taxon>
    </lineage>
</organism>
<evidence type="ECO:0000256" key="1">
    <source>
        <dbReference type="ARBA" id="ARBA00004651"/>
    </source>
</evidence>
<feature type="transmembrane region" description="Helical" evidence="7">
    <location>
        <begin position="144"/>
        <end position="165"/>
    </location>
</feature>
<evidence type="ECO:0000256" key="4">
    <source>
        <dbReference type="ARBA" id="ARBA00022989"/>
    </source>
</evidence>
<keyword evidence="2" id="KW-1003">Cell membrane</keyword>
<reference evidence="9 10" key="1">
    <citation type="submission" date="2020-08" db="EMBL/GenBank/DDBJ databases">
        <authorList>
            <person name="Liu C."/>
            <person name="Sun Q."/>
        </authorList>
    </citation>
    <scope>NUCLEOTIDE SEQUENCE [LARGE SCALE GENOMIC DNA]</scope>
    <source>
        <strain evidence="9 10">NSJ-4</strain>
    </source>
</reference>
<comment type="subcellular location">
    <subcellularLocation>
        <location evidence="1">Cell membrane</location>
        <topology evidence="1">Multi-pass membrane protein</topology>
    </subcellularLocation>
</comment>
<gene>
    <name evidence="9" type="ORF">H9Q76_02260</name>
</gene>
<dbReference type="PANTHER" id="PTHR30572:SF4">
    <property type="entry name" value="ABC TRANSPORTER PERMEASE YTRF"/>
    <property type="match status" value="1"/>
</dbReference>
<evidence type="ECO:0000256" key="3">
    <source>
        <dbReference type="ARBA" id="ARBA00022692"/>
    </source>
</evidence>
<dbReference type="InterPro" id="IPR050250">
    <property type="entry name" value="Macrolide_Exporter_MacB"/>
</dbReference>
<evidence type="ECO:0000259" key="8">
    <source>
        <dbReference type="Pfam" id="PF02687"/>
    </source>
</evidence>
<feature type="transmembrane region" description="Helical" evidence="7">
    <location>
        <begin position="612"/>
        <end position="638"/>
    </location>
</feature>
<comment type="similarity">
    <text evidence="6">Belongs to the ABC-4 integral membrane protein family.</text>
</comment>